<proteinExistence type="predicted"/>
<dbReference type="AlphaFoldDB" id="A0AAW8FDL7"/>
<dbReference type="Proteomes" id="UP001234216">
    <property type="component" value="Unassembled WGS sequence"/>
</dbReference>
<evidence type="ECO:0000313" key="1">
    <source>
        <dbReference type="EMBL" id="MDQ0907623.1"/>
    </source>
</evidence>
<dbReference type="EMBL" id="JAUSZV010000005">
    <property type="protein sequence ID" value="MDQ0907623.1"/>
    <property type="molecule type" value="Genomic_DNA"/>
</dbReference>
<comment type="caution">
    <text evidence="1">The sequence shown here is derived from an EMBL/GenBank/DDBJ whole genome shotgun (WGS) entry which is preliminary data.</text>
</comment>
<name>A0AAW8FDL7_9ACTN</name>
<evidence type="ECO:0000313" key="2">
    <source>
        <dbReference type="Proteomes" id="UP001234216"/>
    </source>
</evidence>
<reference evidence="1" key="1">
    <citation type="submission" date="2023-07" db="EMBL/GenBank/DDBJ databases">
        <title>Comparative genomics of wheat-associated soil bacteria to identify genetic determinants of phenazine resistance.</title>
        <authorList>
            <person name="Mouncey N."/>
        </authorList>
    </citation>
    <scope>NUCLEOTIDE SEQUENCE</scope>
    <source>
        <strain evidence="1">V4I22</strain>
    </source>
</reference>
<gene>
    <name evidence="1" type="ORF">QFZ22_003608</name>
</gene>
<sequence length="57" mass="5737">MASLVLAKQVLDAPVGDVLPSVEALRVAGQQDLNAVAGALGNLGGVNTGVEPRRQAE</sequence>
<protein>
    <submittedName>
        <fullName evidence="1">Uncharacterized protein</fullName>
    </submittedName>
</protein>
<accession>A0AAW8FDL7</accession>
<organism evidence="1 2">
    <name type="scientific">Streptomyces canus</name>
    <dbReference type="NCBI Taxonomy" id="58343"/>
    <lineage>
        <taxon>Bacteria</taxon>
        <taxon>Bacillati</taxon>
        <taxon>Actinomycetota</taxon>
        <taxon>Actinomycetes</taxon>
        <taxon>Kitasatosporales</taxon>
        <taxon>Streptomycetaceae</taxon>
        <taxon>Streptomyces</taxon>
        <taxon>Streptomyces aurantiacus group</taxon>
    </lineage>
</organism>